<dbReference type="InterPro" id="IPR029063">
    <property type="entry name" value="SAM-dependent_MTases_sf"/>
</dbReference>
<evidence type="ECO:0000259" key="1">
    <source>
        <dbReference type="Pfam" id="PF08241"/>
    </source>
</evidence>
<comment type="caution">
    <text evidence="2">The sequence shown here is derived from an EMBL/GenBank/DDBJ whole genome shotgun (WGS) entry which is preliminary data.</text>
</comment>
<accession>A0ABQ5QVH7</accession>
<dbReference type="GO" id="GO:0008168">
    <property type="term" value="F:methyltransferase activity"/>
    <property type="evidence" value="ECO:0007669"/>
    <property type="project" value="UniProtKB-KW"/>
</dbReference>
<sequence>MTAGFEAVYARHGARHWLVETGGRRTLLPLRRWHGPAEPAVRTLVDRCTGPAVDVGCGPGRVAAELAIRGLISFGIDTSAAAVRLTRRRGAAALRRNVFDPLPGEGHWANVLLVDGNIGIGGDPLTLLRRCAQLLRRGGTVLVELDPPGTGMWRSQAHVTEEPTAAPPRHGPRFRWARVSVDAARWLADEAGLQVRTVFTIDARWFADLERP</sequence>
<dbReference type="EMBL" id="BSDI01000017">
    <property type="protein sequence ID" value="GLH98573.1"/>
    <property type="molecule type" value="Genomic_DNA"/>
</dbReference>
<dbReference type="Gene3D" id="3.40.50.150">
    <property type="entry name" value="Vaccinia Virus protein VP39"/>
    <property type="match status" value="1"/>
</dbReference>
<dbReference type="RefSeq" id="WP_281897596.1">
    <property type="nucleotide sequence ID" value="NZ_BSDI01000017.1"/>
</dbReference>
<evidence type="ECO:0000313" key="2">
    <source>
        <dbReference type="EMBL" id="GLH98573.1"/>
    </source>
</evidence>
<name>A0ABQ5QVH7_9ACTN</name>
<dbReference type="GO" id="GO:0032259">
    <property type="term" value="P:methylation"/>
    <property type="evidence" value="ECO:0007669"/>
    <property type="project" value="UniProtKB-KW"/>
</dbReference>
<proteinExistence type="predicted"/>
<gene>
    <name evidence="2" type="ORF">Pa4123_38480</name>
</gene>
<dbReference type="CDD" id="cd02440">
    <property type="entry name" value="AdoMet_MTases"/>
    <property type="match status" value="1"/>
</dbReference>
<dbReference type="SUPFAM" id="SSF53335">
    <property type="entry name" value="S-adenosyl-L-methionine-dependent methyltransferases"/>
    <property type="match status" value="1"/>
</dbReference>
<evidence type="ECO:0000313" key="3">
    <source>
        <dbReference type="Proteomes" id="UP001144280"/>
    </source>
</evidence>
<reference evidence="2" key="1">
    <citation type="submission" date="2022-12" db="EMBL/GenBank/DDBJ databases">
        <title>New Phytohabitans aurantiacus sp. RD004123 nov., an actinomycete isolated from soil.</title>
        <authorList>
            <person name="Triningsih D.W."/>
            <person name="Harunari E."/>
            <person name="Igarashi Y."/>
        </authorList>
    </citation>
    <scope>NUCLEOTIDE SEQUENCE</scope>
    <source>
        <strain evidence="2">RD004123</strain>
    </source>
</reference>
<keyword evidence="2" id="KW-0808">Transferase</keyword>
<dbReference type="Proteomes" id="UP001144280">
    <property type="component" value="Unassembled WGS sequence"/>
</dbReference>
<keyword evidence="3" id="KW-1185">Reference proteome</keyword>
<keyword evidence="2" id="KW-0489">Methyltransferase</keyword>
<organism evidence="2 3">
    <name type="scientific">Phytohabitans aurantiacus</name>
    <dbReference type="NCBI Taxonomy" id="3016789"/>
    <lineage>
        <taxon>Bacteria</taxon>
        <taxon>Bacillati</taxon>
        <taxon>Actinomycetota</taxon>
        <taxon>Actinomycetes</taxon>
        <taxon>Micromonosporales</taxon>
        <taxon>Micromonosporaceae</taxon>
    </lineage>
</organism>
<feature type="domain" description="Methyltransferase type 11" evidence="1">
    <location>
        <begin position="53"/>
        <end position="142"/>
    </location>
</feature>
<protein>
    <submittedName>
        <fullName evidence="2">Methyltransferase type 12</fullName>
    </submittedName>
</protein>
<dbReference type="InterPro" id="IPR013216">
    <property type="entry name" value="Methyltransf_11"/>
</dbReference>
<dbReference type="Pfam" id="PF08241">
    <property type="entry name" value="Methyltransf_11"/>
    <property type="match status" value="1"/>
</dbReference>